<dbReference type="SUPFAM" id="SSF47789">
    <property type="entry name" value="C-terminal domain of RNA polymerase alpha subunit"/>
    <property type="match status" value="1"/>
</dbReference>
<accession>A0ABS5LAN6</accession>
<dbReference type="EMBL" id="JAGVRK010000001">
    <property type="protein sequence ID" value="MBS2967643.1"/>
    <property type="molecule type" value="Genomic_DNA"/>
</dbReference>
<gene>
    <name evidence="1" type="ORF">J9317_02505</name>
</gene>
<keyword evidence="2" id="KW-1185">Reference proteome</keyword>
<keyword evidence="1" id="KW-0238">DNA-binding</keyword>
<name>A0ABS5LAN6_9BACI</name>
<reference evidence="1 2" key="1">
    <citation type="submission" date="2021-04" db="EMBL/GenBank/DDBJ databases">
        <title>Metabacillus sp. strain KIGAM252 whole genome sequence.</title>
        <authorList>
            <person name="Seo M.-J."/>
            <person name="Cho E.-S."/>
            <person name="Hwang C.Y."/>
            <person name="Yoon D.J."/>
        </authorList>
    </citation>
    <scope>NUCLEOTIDE SEQUENCE [LARGE SCALE GENOMIC DNA]</scope>
    <source>
        <strain evidence="1 2">KIGAM252</strain>
    </source>
</reference>
<dbReference type="Gene3D" id="1.10.150.20">
    <property type="entry name" value="5' to 3' exonuclease, C-terminal subdomain"/>
    <property type="match status" value="1"/>
</dbReference>
<organism evidence="1 2">
    <name type="scientific">Metabacillus flavus</name>
    <dbReference type="NCBI Taxonomy" id="2823519"/>
    <lineage>
        <taxon>Bacteria</taxon>
        <taxon>Bacillati</taxon>
        <taxon>Bacillota</taxon>
        <taxon>Bacilli</taxon>
        <taxon>Bacillales</taxon>
        <taxon>Bacillaceae</taxon>
        <taxon>Metabacillus</taxon>
    </lineage>
</organism>
<protein>
    <submittedName>
        <fullName evidence="1">DNA-binding protein</fullName>
    </submittedName>
</protein>
<dbReference type="Proteomes" id="UP000682403">
    <property type="component" value="Unassembled WGS sequence"/>
</dbReference>
<dbReference type="GO" id="GO:0003677">
    <property type="term" value="F:DNA binding"/>
    <property type="evidence" value="ECO:0007669"/>
    <property type="project" value="UniProtKB-KW"/>
</dbReference>
<proteinExistence type="predicted"/>
<sequence>MGNEFPPKLGKPAQRALAGAGYVRLEQLTEVSEKELSKLHGMGPKAIGQLREALQEKGLSFRK</sequence>
<dbReference type="RefSeq" id="WP_211556243.1">
    <property type="nucleotide sequence ID" value="NZ_JAGVRK010000001.1"/>
</dbReference>
<evidence type="ECO:0000313" key="2">
    <source>
        <dbReference type="Proteomes" id="UP000682403"/>
    </source>
</evidence>
<comment type="caution">
    <text evidence="1">The sequence shown here is derived from an EMBL/GenBank/DDBJ whole genome shotgun (WGS) entry which is preliminary data.</text>
</comment>
<evidence type="ECO:0000313" key="1">
    <source>
        <dbReference type="EMBL" id="MBS2967643.1"/>
    </source>
</evidence>